<comment type="caution">
    <text evidence="2">The sequence shown here is derived from an EMBL/GenBank/DDBJ whole genome shotgun (WGS) entry which is preliminary data.</text>
</comment>
<proteinExistence type="predicted"/>
<gene>
    <name evidence="2" type="ORF">HNO88_001396</name>
</gene>
<sequence>MEQLGVNRPLAPASSLSTGSVETDGLDQTKAVVVPISAK</sequence>
<name>A0A7W7NWG4_9SPHN</name>
<reference evidence="2 3" key="1">
    <citation type="submission" date="2020-08" db="EMBL/GenBank/DDBJ databases">
        <title>Functional genomics of gut bacteria from endangered species of beetles.</title>
        <authorList>
            <person name="Carlos-Shanley C."/>
        </authorList>
    </citation>
    <scope>NUCLEOTIDE SEQUENCE [LARGE SCALE GENOMIC DNA]</scope>
    <source>
        <strain evidence="2 3">S00245</strain>
    </source>
</reference>
<dbReference type="AlphaFoldDB" id="A0A7W7NWG4"/>
<evidence type="ECO:0000313" key="3">
    <source>
        <dbReference type="Proteomes" id="UP000555448"/>
    </source>
</evidence>
<accession>A0A7W7NWG4</accession>
<evidence type="ECO:0000313" key="2">
    <source>
        <dbReference type="EMBL" id="MBB4858082.1"/>
    </source>
</evidence>
<dbReference type="Proteomes" id="UP000555448">
    <property type="component" value="Unassembled WGS sequence"/>
</dbReference>
<feature type="region of interest" description="Disordered" evidence="1">
    <location>
        <begin position="1"/>
        <end position="28"/>
    </location>
</feature>
<keyword evidence="3" id="KW-1185">Reference proteome</keyword>
<evidence type="ECO:0000256" key="1">
    <source>
        <dbReference type="SAM" id="MobiDB-lite"/>
    </source>
</evidence>
<protein>
    <submittedName>
        <fullName evidence="2">Uncharacterized protein</fullName>
    </submittedName>
</protein>
<organism evidence="2 3">
    <name type="scientific">Novosphingobium chloroacetimidivorans</name>
    <dbReference type="NCBI Taxonomy" id="1428314"/>
    <lineage>
        <taxon>Bacteria</taxon>
        <taxon>Pseudomonadati</taxon>
        <taxon>Pseudomonadota</taxon>
        <taxon>Alphaproteobacteria</taxon>
        <taxon>Sphingomonadales</taxon>
        <taxon>Sphingomonadaceae</taxon>
        <taxon>Novosphingobium</taxon>
    </lineage>
</organism>
<dbReference type="EMBL" id="JACHLR010000004">
    <property type="protein sequence ID" value="MBB4858082.1"/>
    <property type="molecule type" value="Genomic_DNA"/>
</dbReference>